<dbReference type="eggNOG" id="ENOG502SU9Z">
    <property type="taxonomic scope" value="Eukaryota"/>
</dbReference>
<sequence>MLPVQGDVGSGYKKEQSVEWEFTRLECQIYTPRLDYVTRSLQSEDIQHHIQGYTFNFRKRLYMVTGVRIARDSRKTERFSHSIGAHTKAGLDMTAFGVPITAGVDPSFEKDRYGAHSFQNASDFVYAYRLAEIYYGKHLSVTPYMRGNTFASDLHSIGDNEKFEFDIDEEDAGGALEPGGIIVEGIGDEDYDGDVELQKFSSEKEDYYLPRGCETDGTSMLQPNF</sequence>
<dbReference type="Proteomes" id="UP000007796">
    <property type="component" value="Unassembled WGS sequence"/>
</dbReference>
<dbReference type="RefSeq" id="XP_014171200.1">
    <property type="nucleotide sequence ID" value="XM_014315725.1"/>
</dbReference>
<dbReference type="HOGENOM" id="CLU_1230060_0_0_1"/>
<evidence type="ECO:0000313" key="2">
    <source>
        <dbReference type="Proteomes" id="UP000007796"/>
    </source>
</evidence>
<protein>
    <submittedName>
        <fullName evidence="1">Uncharacterized protein</fullName>
    </submittedName>
</protein>
<proteinExistence type="predicted"/>
<organism evidence="2">
    <name type="scientific">Grosmannia clavigera (strain kw1407 / UAMH 11150)</name>
    <name type="common">Blue stain fungus</name>
    <name type="synonym">Graphiocladiella clavigera</name>
    <dbReference type="NCBI Taxonomy" id="655863"/>
    <lineage>
        <taxon>Eukaryota</taxon>
        <taxon>Fungi</taxon>
        <taxon>Dikarya</taxon>
        <taxon>Ascomycota</taxon>
        <taxon>Pezizomycotina</taxon>
        <taxon>Sordariomycetes</taxon>
        <taxon>Sordariomycetidae</taxon>
        <taxon>Ophiostomatales</taxon>
        <taxon>Ophiostomataceae</taxon>
        <taxon>Leptographium</taxon>
    </lineage>
</organism>
<dbReference type="OrthoDB" id="4500473at2759"/>
<evidence type="ECO:0000313" key="1">
    <source>
        <dbReference type="EMBL" id="EFX01718.1"/>
    </source>
</evidence>
<keyword evidence="2" id="KW-1185">Reference proteome</keyword>
<name>F0XKV8_GROCL</name>
<dbReference type="AlphaFoldDB" id="F0XKV8"/>
<dbReference type="EMBL" id="GL629788">
    <property type="protein sequence ID" value="EFX01718.1"/>
    <property type="molecule type" value="Genomic_DNA"/>
</dbReference>
<accession>F0XKV8</accession>
<dbReference type="GeneID" id="25981811"/>
<reference evidence="1 2" key="1">
    <citation type="journal article" date="2011" name="Proc. Natl. Acad. Sci. U.S.A.">
        <title>Genome and transcriptome analyses of the mountain pine beetle-fungal symbiont Grosmannia clavigera, a lodgepole pine pathogen.</title>
        <authorList>
            <person name="DiGuistini S."/>
            <person name="Wang Y."/>
            <person name="Liao N.Y."/>
            <person name="Taylor G."/>
            <person name="Tanguay P."/>
            <person name="Feau N."/>
            <person name="Henrissat B."/>
            <person name="Chan S.K."/>
            <person name="Hesse-Orce U."/>
            <person name="Alamouti S.M."/>
            <person name="Tsui C.K.M."/>
            <person name="Docking R.T."/>
            <person name="Levasseur A."/>
            <person name="Haridas S."/>
            <person name="Robertson G."/>
            <person name="Birol I."/>
            <person name="Holt R.A."/>
            <person name="Marra M.A."/>
            <person name="Hamelin R.C."/>
            <person name="Hirst M."/>
            <person name="Jones S.J.M."/>
            <person name="Bohlmann J."/>
            <person name="Breuil C."/>
        </authorList>
    </citation>
    <scope>NUCLEOTIDE SEQUENCE [LARGE SCALE GENOMIC DNA]</scope>
    <source>
        <strain evidence="2">kw1407 / UAMH 11150</strain>
    </source>
</reference>
<gene>
    <name evidence="1" type="ORF">CMQ_8184</name>
</gene>
<dbReference type="InParanoid" id="F0XKV8"/>
<dbReference type="STRING" id="655863.F0XKV8"/>